<name>A0A0J1B355_RHOIS</name>
<accession>A0A0J1B355</accession>
<keyword evidence="1" id="KW-0732">Signal</keyword>
<keyword evidence="3" id="KW-1185">Reference proteome</keyword>
<proteinExistence type="predicted"/>
<dbReference type="Proteomes" id="UP000036367">
    <property type="component" value="Unassembled WGS sequence"/>
</dbReference>
<reference evidence="2" key="1">
    <citation type="submission" date="2015-05" db="EMBL/GenBank/DDBJ databases">
        <title>Permanent draft genome of Rhodopirellula islandicus K833.</title>
        <authorList>
            <person name="Kizina J."/>
            <person name="Richter M."/>
            <person name="Glockner F.O."/>
            <person name="Harder J."/>
        </authorList>
    </citation>
    <scope>NUCLEOTIDE SEQUENCE [LARGE SCALE GENOMIC DNA]</scope>
    <source>
        <strain evidence="2">K833</strain>
    </source>
</reference>
<evidence type="ECO:0000313" key="2">
    <source>
        <dbReference type="EMBL" id="KLU01335.1"/>
    </source>
</evidence>
<sequence>MLSVALVFTSLILLLAGPVLAQDGNVLFHQMLKDGLSLTDDVTAPLPAPTFLGSSNDTLPPSEVEKRLQKLARAGGVKRFVRNSAVAPIAIDTDSISNSEGQRIGHLLDVTFIVHAPLDWVQDSDALNSLLGVDPSADETEDAGAASQVSPEELAKLGIAPTAETESFGRISFPLLDRVMVEGVIHAETQRHIEGAPGDFVTVAWHLDPRFENSWSPIERDDLGKETTGDAKPYRGLGGLITATRLPAEIAGTNSEATIVQARFVVHEPVDWFGGRNQLRSKLPLIIQDRVRDLRRKLADSHTPSR</sequence>
<evidence type="ECO:0000313" key="3">
    <source>
        <dbReference type="Proteomes" id="UP000036367"/>
    </source>
</evidence>
<dbReference type="EMBL" id="LECT01000054">
    <property type="protein sequence ID" value="KLU01335.1"/>
    <property type="molecule type" value="Genomic_DNA"/>
</dbReference>
<gene>
    <name evidence="2" type="ORF">RISK_006491</name>
</gene>
<comment type="caution">
    <text evidence="2">The sequence shown here is derived from an EMBL/GenBank/DDBJ whole genome shotgun (WGS) entry which is preliminary data.</text>
</comment>
<evidence type="ECO:0000256" key="1">
    <source>
        <dbReference type="SAM" id="SignalP"/>
    </source>
</evidence>
<dbReference type="PATRIC" id="fig|595434.4.peg.6174"/>
<dbReference type="STRING" id="595434.RISK_006491"/>
<dbReference type="AlphaFoldDB" id="A0A0J1B355"/>
<feature type="signal peptide" evidence="1">
    <location>
        <begin position="1"/>
        <end position="21"/>
    </location>
</feature>
<feature type="chain" id="PRO_5005248365" evidence="1">
    <location>
        <begin position="22"/>
        <end position="306"/>
    </location>
</feature>
<organism evidence="2 3">
    <name type="scientific">Rhodopirellula islandica</name>
    <dbReference type="NCBI Taxonomy" id="595434"/>
    <lineage>
        <taxon>Bacteria</taxon>
        <taxon>Pseudomonadati</taxon>
        <taxon>Planctomycetota</taxon>
        <taxon>Planctomycetia</taxon>
        <taxon>Pirellulales</taxon>
        <taxon>Pirellulaceae</taxon>
        <taxon>Rhodopirellula</taxon>
    </lineage>
</organism>
<protein>
    <submittedName>
        <fullName evidence="2">Signal peptide protein</fullName>
    </submittedName>
</protein>